<feature type="compositionally biased region" description="Polar residues" evidence="1">
    <location>
        <begin position="9"/>
        <end position="18"/>
    </location>
</feature>
<gene>
    <name evidence="2" type="ORF">VP1G_05586</name>
</gene>
<keyword evidence="3" id="KW-1185">Reference proteome</keyword>
<reference evidence="3" key="1">
    <citation type="submission" date="2014-12" db="EMBL/GenBank/DDBJ databases">
        <title>Genome Sequence of Valsa Canker Pathogens Uncovers a Specific Adaption of Colonization on Woody Bark.</title>
        <authorList>
            <person name="Yin Z."/>
            <person name="Liu H."/>
            <person name="Gao X."/>
            <person name="Li Z."/>
            <person name="Song N."/>
            <person name="Ke X."/>
            <person name="Dai Q."/>
            <person name="Wu Y."/>
            <person name="Sun Y."/>
            <person name="Xu J.-R."/>
            <person name="Kang Z.K."/>
            <person name="Wang L."/>
            <person name="Huang L."/>
        </authorList>
    </citation>
    <scope>NUCLEOTIDE SEQUENCE [LARGE SCALE GENOMIC DNA]</scope>
    <source>
        <strain evidence="3">SXYL134</strain>
    </source>
</reference>
<name>A0A194V349_CYTMA</name>
<evidence type="ECO:0000313" key="2">
    <source>
        <dbReference type="EMBL" id="KUI58334.1"/>
    </source>
</evidence>
<accession>A0A194V349</accession>
<dbReference type="STRING" id="694573.A0A194V349"/>
<protein>
    <submittedName>
        <fullName evidence="2">Uncharacterized protein</fullName>
    </submittedName>
</protein>
<dbReference type="AlphaFoldDB" id="A0A194V349"/>
<feature type="region of interest" description="Disordered" evidence="1">
    <location>
        <begin position="1"/>
        <end position="25"/>
    </location>
</feature>
<sequence length="391" mass="44344">MVEIEESMEQSQPGSPVTPQLPPQYEDIVKEDQAMSEMEQNTASSDIGMERNIQPSQEQFDQVRAALCATQLALQQSDNNLTAVTKLWKKAATELDTLRSQRQGFYQMTDDYLITLIKQLRYNIRSFAIQYFGDEPQSWMAFAPEAGSNLGKRIMAATTPGSNAFNDYLESHTRCPSIIQAFLWNFLKYWIFNCAYWAGDGELHEHIFELCRGLNPKYLNLSSLSSHEQVRKFQAWRASTTGLVLDLLATSNSANPIPRIGRNFARMISEAIAPFFRTRPDGHLEILSRIIQEAIYLDREISSQVAQVEWTFRPDTTNRPINFSNQEGIMELEQGERVPVDGSPVCLVIAPGVKKRGRSTGEGFDEEVWLMPMEVTCAKMRCSSCISVRRG</sequence>
<dbReference type="OrthoDB" id="5213630at2759"/>
<dbReference type="Proteomes" id="UP000078576">
    <property type="component" value="Unassembled WGS sequence"/>
</dbReference>
<proteinExistence type="predicted"/>
<evidence type="ECO:0000256" key="1">
    <source>
        <dbReference type="SAM" id="MobiDB-lite"/>
    </source>
</evidence>
<evidence type="ECO:0000313" key="3">
    <source>
        <dbReference type="Proteomes" id="UP000078576"/>
    </source>
</evidence>
<organism evidence="2 3">
    <name type="scientific">Cytospora mali</name>
    <name type="common">Apple Valsa canker fungus</name>
    <name type="synonym">Valsa mali</name>
    <dbReference type="NCBI Taxonomy" id="578113"/>
    <lineage>
        <taxon>Eukaryota</taxon>
        <taxon>Fungi</taxon>
        <taxon>Dikarya</taxon>
        <taxon>Ascomycota</taxon>
        <taxon>Pezizomycotina</taxon>
        <taxon>Sordariomycetes</taxon>
        <taxon>Sordariomycetidae</taxon>
        <taxon>Diaporthales</taxon>
        <taxon>Cytosporaceae</taxon>
        <taxon>Cytospora</taxon>
    </lineage>
</organism>
<dbReference type="EMBL" id="KN714711">
    <property type="protein sequence ID" value="KUI58334.1"/>
    <property type="molecule type" value="Genomic_DNA"/>
</dbReference>